<evidence type="ECO:0000256" key="4">
    <source>
        <dbReference type="ARBA" id="ARBA00022801"/>
    </source>
</evidence>
<dbReference type="SUPFAM" id="SSF53187">
    <property type="entry name" value="Zn-dependent exopeptidases"/>
    <property type="match status" value="1"/>
</dbReference>
<dbReference type="AlphaFoldDB" id="A0A167Q7C4"/>
<keyword evidence="9" id="KW-0121">Carboxypeptidase</keyword>
<dbReference type="Gene3D" id="1.10.150.900">
    <property type="match status" value="1"/>
</dbReference>
<keyword evidence="5 7" id="KW-0862">Zinc</keyword>
<evidence type="ECO:0000259" key="8">
    <source>
        <dbReference type="Pfam" id="PF07687"/>
    </source>
</evidence>
<keyword evidence="10" id="KW-1185">Reference proteome</keyword>
<feature type="active site" evidence="6">
    <location>
        <position position="177"/>
    </location>
</feature>
<dbReference type="Gene3D" id="3.40.630.10">
    <property type="entry name" value="Zn peptidases"/>
    <property type="match status" value="1"/>
</dbReference>
<dbReference type="Proteomes" id="UP000076738">
    <property type="component" value="Unassembled WGS sequence"/>
</dbReference>
<dbReference type="FunFam" id="3.40.630.10:FF:000027">
    <property type="entry name" value="N-fatty-acyl-amino acid synthase/hydrolase PM20D1"/>
    <property type="match status" value="1"/>
</dbReference>
<evidence type="ECO:0000256" key="7">
    <source>
        <dbReference type="PIRSR" id="PIRSR037217-2"/>
    </source>
</evidence>
<accession>A0A167Q7C4</accession>
<dbReference type="OrthoDB" id="3064516at2759"/>
<dbReference type="GO" id="GO:0051603">
    <property type="term" value="P:proteolysis involved in protein catabolic process"/>
    <property type="evidence" value="ECO:0007669"/>
    <property type="project" value="TreeGrafter"/>
</dbReference>
<feature type="binding site" evidence="7">
    <location>
        <position position="175"/>
    </location>
    <ligand>
        <name>Zn(2+)</name>
        <dbReference type="ChEBI" id="CHEBI:29105"/>
        <label>2</label>
    </ligand>
</feature>
<dbReference type="GO" id="GO:0046872">
    <property type="term" value="F:metal ion binding"/>
    <property type="evidence" value="ECO:0007669"/>
    <property type="project" value="UniProtKB-KW"/>
</dbReference>
<dbReference type="PANTHER" id="PTHR45962">
    <property type="entry name" value="N-FATTY-ACYL-AMINO ACID SYNTHASE/HYDROLASE PM20D1"/>
    <property type="match status" value="1"/>
</dbReference>
<dbReference type="SUPFAM" id="SSF55031">
    <property type="entry name" value="Bacterial exopeptidase dimerisation domain"/>
    <property type="match status" value="1"/>
</dbReference>
<feature type="active site" description="Proton acceptor" evidence="6">
    <location>
        <position position="244"/>
    </location>
</feature>
<dbReference type="PIRSF" id="PIRSF037217">
    <property type="entry name" value="Carboxypeptidase_S"/>
    <property type="match status" value="1"/>
</dbReference>
<keyword evidence="3 7" id="KW-0479">Metal-binding</keyword>
<feature type="binding site" evidence="7">
    <location>
        <position position="245"/>
    </location>
    <ligand>
        <name>Zn(2+)</name>
        <dbReference type="ChEBI" id="CHEBI:29105"/>
        <label>1</label>
    </ligand>
</feature>
<dbReference type="CDD" id="cd05674">
    <property type="entry name" value="M20_yscS"/>
    <property type="match status" value="1"/>
</dbReference>
<dbReference type="Pfam" id="PF07687">
    <property type="entry name" value="M20_dimer"/>
    <property type="match status" value="1"/>
</dbReference>
<evidence type="ECO:0000256" key="6">
    <source>
        <dbReference type="PIRSR" id="PIRSR037217-1"/>
    </source>
</evidence>
<organism evidence="9 10">
    <name type="scientific">Calocera viscosa (strain TUFC12733)</name>
    <dbReference type="NCBI Taxonomy" id="1330018"/>
    <lineage>
        <taxon>Eukaryota</taxon>
        <taxon>Fungi</taxon>
        <taxon>Dikarya</taxon>
        <taxon>Basidiomycota</taxon>
        <taxon>Agaricomycotina</taxon>
        <taxon>Dacrymycetes</taxon>
        <taxon>Dacrymycetales</taxon>
        <taxon>Dacrymycetaceae</taxon>
        <taxon>Calocera</taxon>
    </lineage>
</organism>
<protein>
    <submittedName>
        <fullName evidence="9">Carboxypeptidase S</fullName>
    </submittedName>
</protein>
<dbReference type="InterPro" id="IPR001261">
    <property type="entry name" value="ArgE/DapE_CS"/>
</dbReference>
<feature type="binding site" evidence="7">
    <location>
        <position position="273"/>
    </location>
    <ligand>
        <name>Zn(2+)</name>
        <dbReference type="ChEBI" id="CHEBI:29105"/>
        <label>2</label>
    </ligand>
</feature>
<dbReference type="GO" id="GO:0000328">
    <property type="term" value="C:fungal-type vacuole lumen"/>
    <property type="evidence" value="ECO:0007669"/>
    <property type="project" value="TreeGrafter"/>
</dbReference>
<proteinExistence type="inferred from homology"/>
<feature type="binding site" evidence="7">
    <location>
        <position position="210"/>
    </location>
    <ligand>
        <name>Zn(2+)</name>
        <dbReference type="ChEBI" id="CHEBI:29105"/>
        <label>1</label>
    </ligand>
</feature>
<evidence type="ECO:0000256" key="2">
    <source>
        <dbReference type="ARBA" id="ARBA00022670"/>
    </source>
</evidence>
<dbReference type="InterPro" id="IPR036264">
    <property type="entry name" value="Bact_exopeptidase_dim_dom"/>
</dbReference>
<dbReference type="InterPro" id="IPR002933">
    <property type="entry name" value="Peptidase_M20"/>
</dbReference>
<dbReference type="PROSITE" id="PS00759">
    <property type="entry name" value="ARGE_DAPE_CPG2_2"/>
    <property type="match status" value="1"/>
</dbReference>
<evidence type="ECO:0000256" key="5">
    <source>
        <dbReference type="ARBA" id="ARBA00022833"/>
    </source>
</evidence>
<feature type="binding site" evidence="7">
    <location>
        <position position="210"/>
    </location>
    <ligand>
        <name>Zn(2+)</name>
        <dbReference type="ChEBI" id="CHEBI:29105"/>
        <label>2</label>
    </ligand>
</feature>
<dbReference type="PANTHER" id="PTHR45962:SF1">
    <property type="entry name" value="N-FATTY-ACYL-AMINO ACID SYNTHASE_HYDROLASE PM20D1"/>
    <property type="match status" value="1"/>
</dbReference>
<feature type="binding site" evidence="7">
    <location>
        <position position="577"/>
    </location>
    <ligand>
        <name>Zn(2+)</name>
        <dbReference type="ChEBI" id="CHEBI:29105"/>
        <label>1</label>
    </ligand>
</feature>
<evidence type="ECO:0000313" key="9">
    <source>
        <dbReference type="EMBL" id="KZO99488.1"/>
    </source>
</evidence>
<dbReference type="GO" id="GO:0004181">
    <property type="term" value="F:metallocarboxypeptidase activity"/>
    <property type="evidence" value="ECO:0007669"/>
    <property type="project" value="InterPro"/>
</dbReference>
<evidence type="ECO:0000256" key="1">
    <source>
        <dbReference type="ARBA" id="ARBA00006247"/>
    </source>
</evidence>
<comment type="similarity">
    <text evidence="1">Belongs to the peptidase M20A family.</text>
</comment>
<dbReference type="InterPro" id="IPR011650">
    <property type="entry name" value="Peptidase_M20_dimer"/>
</dbReference>
<name>A0A167Q7C4_CALVF</name>
<keyword evidence="2" id="KW-0645">Protease</keyword>
<sequence length="607" mass="65015">MEKLNEKGEILPTASAPVPKRASLIWRLTKLAVVCVAAGYFLSGHLNLAVAHLPIRGGRSSTSLAVTCPQTGALAPSNTTLLDALYEQFADPDFLTKSAELLGASVRIPTETYDGLGEVGEDERWEKFAPFHEWLEGAFPSVHSTLKKETVNTWGLVYTWEGSDSGLKPLMLTGHQDVVPVEEKTFDQWTHPPFSGYFDGEWVWGRGSCDDKGGLIAIMIAIESLVKQGFVPTRSIVLAFGFDEEASGMKGAGAIGKFLLERYGEDSIALLVDEGAGYSEIMGAMYATPGVGEKGYLDARLTVNTKGGHSSTPPKHTGIGILASLVTTVEANPIPPRLTRTNPFYSTLQCIAAYSPDVPKKARHLIKASQKSDKALAKLGEWVLDKLPPGVAVLPIGPSLMSTTQAVDLIQGGVKTNALPEQSWAVVDHRISVDDSPAVVQAHLTELLTPEATRWNLSLDAFGAVVSADTEDAPKIGSLVLTDAFGTALEPAPVTPSEGAVWSVLGGTIKTVFAHNDGLPASVRSAKLEAGEDLSTDINMAPGIMSGNTDTRHYWPLTAHIFRYAHNRPEGIGNGFHTVNEAMGIENFLAAVEFFTTLVMNVDEAEL</sequence>
<dbReference type="InterPro" id="IPR017141">
    <property type="entry name" value="Pept_M20_carboxypep"/>
</dbReference>
<dbReference type="Gene3D" id="3.30.70.360">
    <property type="match status" value="1"/>
</dbReference>
<reference evidence="9 10" key="1">
    <citation type="journal article" date="2016" name="Mol. Biol. Evol.">
        <title>Comparative Genomics of Early-Diverging Mushroom-Forming Fungi Provides Insights into the Origins of Lignocellulose Decay Capabilities.</title>
        <authorList>
            <person name="Nagy L.G."/>
            <person name="Riley R."/>
            <person name="Tritt A."/>
            <person name="Adam C."/>
            <person name="Daum C."/>
            <person name="Floudas D."/>
            <person name="Sun H."/>
            <person name="Yadav J.S."/>
            <person name="Pangilinan J."/>
            <person name="Larsson K.H."/>
            <person name="Matsuura K."/>
            <person name="Barry K."/>
            <person name="Labutti K."/>
            <person name="Kuo R."/>
            <person name="Ohm R.A."/>
            <person name="Bhattacharya S.S."/>
            <person name="Shirouzu T."/>
            <person name="Yoshinaga Y."/>
            <person name="Martin F.M."/>
            <person name="Grigoriev I.V."/>
            <person name="Hibbett D.S."/>
        </authorList>
    </citation>
    <scope>NUCLEOTIDE SEQUENCE [LARGE SCALE GENOMIC DNA]</scope>
    <source>
        <strain evidence="9 10">TUFC12733</strain>
    </source>
</reference>
<evidence type="ECO:0000256" key="3">
    <source>
        <dbReference type="ARBA" id="ARBA00022723"/>
    </source>
</evidence>
<dbReference type="InterPro" id="IPR047177">
    <property type="entry name" value="Pept_M20A"/>
</dbReference>
<dbReference type="EMBL" id="KV417272">
    <property type="protein sequence ID" value="KZO99488.1"/>
    <property type="molecule type" value="Genomic_DNA"/>
</dbReference>
<dbReference type="STRING" id="1330018.A0A167Q7C4"/>
<feature type="domain" description="Peptidase M20 dimerisation" evidence="8">
    <location>
        <begin position="291"/>
        <end position="453"/>
    </location>
</feature>
<evidence type="ECO:0000313" key="10">
    <source>
        <dbReference type="Proteomes" id="UP000076738"/>
    </source>
</evidence>
<keyword evidence="4" id="KW-0378">Hydrolase</keyword>
<dbReference type="PROSITE" id="PS00758">
    <property type="entry name" value="ARGE_DAPE_CPG2_1"/>
    <property type="match status" value="1"/>
</dbReference>
<gene>
    <name evidence="9" type="ORF">CALVIDRAFT_590280</name>
</gene>
<dbReference type="Pfam" id="PF01546">
    <property type="entry name" value="Peptidase_M20"/>
    <property type="match status" value="1"/>
</dbReference>